<reference evidence="1 2" key="1">
    <citation type="submission" date="2015-09" db="EMBL/GenBank/DDBJ databases">
        <authorList>
            <consortium name="Pathogen Informatics"/>
        </authorList>
    </citation>
    <scope>NUCLEOTIDE SEQUENCE [LARGE SCALE GENOMIC DNA]</scope>
    <source>
        <strain evidence="1 2">2789STDY5834899</strain>
    </source>
</reference>
<evidence type="ECO:0000313" key="1">
    <source>
        <dbReference type="EMBL" id="CUQ07364.1"/>
    </source>
</evidence>
<sequence>MLHSTREYQMSRNMNTRRSLYIICLLLLSAVGCKLDAQTVVKPVRQENDSANHALIHQIGFDVRPGYVAPTNSFLEGDNAQRQKIDRSLSLHLKYAFQFSKDSYLGRLYPHAYQGIGVSHNTFYNSAELGNPVAVYAFQGAPIVRLSSRLSLDYEWNFGASFGWKQYDEHSNWYNDAIGSKINAYINLGFVLNWQFYPQWKLAAGVDFTHFSNGNTRYPNGGLNTIGGRVGIVRTFNAEDKASGAIAPKRLYIKPHVSYDLLVYGATRKRGFVKEGIPTLVPGSFGIVGLNFAPMYNFNNYFRAGLSVDAQFDESANIKDYKLVGTYGDDIKFHRPPFREQFAVGLSLRAELVMPIFSINAGIGRNMIYSGDDTEGFYQILALKTYVTRHLFLHVGYQLSKFKDPNNLMLGIGYRFHDKR</sequence>
<dbReference type="Pfam" id="PF09411">
    <property type="entry name" value="PagL"/>
    <property type="match status" value="1"/>
</dbReference>
<dbReference type="EMBL" id="CZAP01000021">
    <property type="protein sequence ID" value="CUQ07364.1"/>
    <property type="molecule type" value="Genomic_DNA"/>
</dbReference>
<organism evidence="1 2">
    <name type="scientific">Bacteroides thetaiotaomicron</name>
    <dbReference type="NCBI Taxonomy" id="818"/>
    <lineage>
        <taxon>Bacteria</taxon>
        <taxon>Pseudomonadati</taxon>
        <taxon>Bacteroidota</taxon>
        <taxon>Bacteroidia</taxon>
        <taxon>Bacteroidales</taxon>
        <taxon>Bacteroidaceae</taxon>
        <taxon>Bacteroides</taxon>
    </lineage>
</organism>
<dbReference type="InterPro" id="IPR018550">
    <property type="entry name" value="Lipid-A_deacylase-rel"/>
</dbReference>
<accession>A0A174TB46</accession>
<protein>
    <submittedName>
        <fullName evidence="1">Lipid A 3-O-deacylase-related protein</fullName>
    </submittedName>
</protein>
<gene>
    <name evidence="1" type="ORF">ERS852511_04224</name>
</gene>
<dbReference type="Gene3D" id="2.40.160.20">
    <property type="match status" value="1"/>
</dbReference>
<dbReference type="Proteomes" id="UP000095576">
    <property type="component" value="Unassembled WGS sequence"/>
</dbReference>
<evidence type="ECO:0000313" key="2">
    <source>
        <dbReference type="Proteomes" id="UP000095576"/>
    </source>
</evidence>
<dbReference type="AlphaFoldDB" id="A0A174TB46"/>
<name>A0A174TB46_BACT4</name>
<dbReference type="PROSITE" id="PS51257">
    <property type="entry name" value="PROKAR_LIPOPROTEIN"/>
    <property type="match status" value="1"/>
</dbReference>
<proteinExistence type="predicted"/>